<dbReference type="RefSeq" id="WP_122192140.1">
    <property type="nucleotide sequence ID" value="NZ_RFFH01000036.1"/>
</dbReference>
<evidence type="ECO:0000256" key="1">
    <source>
        <dbReference type="SAM" id="MobiDB-lite"/>
    </source>
</evidence>
<feature type="compositionally biased region" description="Polar residues" evidence="1">
    <location>
        <begin position="139"/>
        <end position="149"/>
    </location>
</feature>
<keyword evidence="6" id="KW-1185">Reference proteome</keyword>
<feature type="transmembrane region" description="Helical" evidence="2">
    <location>
        <begin position="183"/>
        <end position="204"/>
    </location>
</feature>
<keyword evidence="2" id="KW-1133">Transmembrane helix</keyword>
<dbReference type="Gene3D" id="2.60.40.2230">
    <property type="entry name" value="Uncharacterised protein YcnI-like PF07987, DUF1775"/>
    <property type="match status" value="1"/>
</dbReference>
<dbReference type="Proteomes" id="UP000279275">
    <property type="component" value="Unassembled WGS sequence"/>
</dbReference>
<gene>
    <name evidence="5" type="ORF">EBN03_33260</name>
</gene>
<feature type="signal peptide" evidence="3">
    <location>
        <begin position="1"/>
        <end position="27"/>
    </location>
</feature>
<comment type="caution">
    <text evidence="5">The sequence shown here is derived from an EMBL/GenBank/DDBJ whole genome shotgun (WGS) entry which is preliminary data.</text>
</comment>
<keyword evidence="2" id="KW-0472">Membrane</keyword>
<evidence type="ECO:0000256" key="2">
    <source>
        <dbReference type="SAM" id="Phobius"/>
    </source>
</evidence>
<dbReference type="AlphaFoldDB" id="A0A3M2KVZ2"/>
<dbReference type="Pfam" id="PF07987">
    <property type="entry name" value="DUF1775"/>
    <property type="match status" value="1"/>
</dbReference>
<keyword evidence="2" id="KW-0812">Transmembrane</keyword>
<protein>
    <submittedName>
        <fullName evidence="5">DUF1775 domain-containing protein</fullName>
    </submittedName>
</protein>
<evidence type="ECO:0000313" key="5">
    <source>
        <dbReference type="EMBL" id="RMI27665.1"/>
    </source>
</evidence>
<dbReference type="InterPro" id="IPR012533">
    <property type="entry name" value="YcnI-copper_dom"/>
</dbReference>
<dbReference type="EMBL" id="RFFH01000036">
    <property type="protein sequence ID" value="RMI27665.1"/>
    <property type="molecule type" value="Genomic_DNA"/>
</dbReference>
<dbReference type="InterPro" id="IPR038507">
    <property type="entry name" value="YcnI-like_sf"/>
</dbReference>
<feature type="domain" description="YncI copper-binding" evidence="4">
    <location>
        <begin position="28"/>
        <end position="161"/>
    </location>
</feature>
<name>A0A3M2KVZ2_9NOCA</name>
<reference evidence="5 6" key="1">
    <citation type="submission" date="2018-10" db="EMBL/GenBank/DDBJ databases">
        <title>Isolation from cow dung.</title>
        <authorList>
            <person name="Ling L."/>
        </authorList>
    </citation>
    <scope>NUCLEOTIDE SEQUENCE [LARGE SCALE GENOMIC DNA]</scope>
    <source>
        <strain evidence="5 6">NEAU-LL90</strain>
    </source>
</reference>
<keyword evidence="3" id="KW-0732">Signal</keyword>
<feature type="region of interest" description="Disordered" evidence="1">
    <location>
        <begin position="139"/>
        <end position="180"/>
    </location>
</feature>
<organism evidence="5 6">
    <name type="scientific">Nocardia stercoris</name>
    <dbReference type="NCBI Taxonomy" id="2483361"/>
    <lineage>
        <taxon>Bacteria</taxon>
        <taxon>Bacillati</taxon>
        <taxon>Actinomycetota</taxon>
        <taxon>Actinomycetes</taxon>
        <taxon>Mycobacteriales</taxon>
        <taxon>Nocardiaceae</taxon>
        <taxon>Nocardia</taxon>
    </lineage>
</organism>
<accession>A0A3M2KVZ2</accession>
<evidence type="ECO:0000313" key="6">
    <source>
        <dbReference type="Proteomes" id="UP000279275"/>
    </source>
</evidence>
<sequence length="219" mass="22746">MPPIRRLLTITLAAAAVAAATAGTAAAHVEVSAPDATRGGNAVLTFRVPNESATNSPTVALTVQFPALTAVDYQPIPGWKATTSTDKNGNVTAVTWTADPGVGIFPGQFGQFQVLADNLPDQDTVTFPATQTYSDGEVVTWSQPPNKNGSEPELPVPTLTLAPKHSDKAEPTGRDSTDRTARWLGGIGIGAAASALGATAGLLFRSRERARQGSRRGMN</sequence>
<evidence type="ECO:0000256" key="3">
    <source>
        <dbReference type="SAM" id="SignalP"/>
    </source>
</evidence>
<feature type="compositionally biased region" description="Basic and acidic residues" evidence="1">
    <location>
        <begin position="164"/>
        <end position="180"/>
    </location>
</feature>
<feature type="chain" id="PRO_5018110379" evidence="3">
    <location>
        <begin position="28"/>
        <end position="219"/>
    </location>
</feature>
<evidence type="ECO:0000259" key="4">
    <source>
        <dbReference type="Pfam" id="PF07987"/>
    </source>
</evidence>
<proteinExistence type="predicted"/>
<dbReference type="CDD" id="cd08545">
    <property type="entry name" value="YcnI_like"/>
    <property type="match status" value="1"/>
</dbReference>
<dbReference type="OrthoDB" id="9810871at2"/>